<accession>A0ABD0J554</accession>
<name>A0ABD0J554_9CAEN</name>
<dbReference type="Pfam" id="PF13604">
    <property type="entry name" value="AAA_30"/>
    <property type="match status" value="1"/>
</dbReference>
<proteinExistence type="predicted"/>
<evidence type="ECO:0000313" key="3">
    <source>
        <dbReference type="Proteomes" id="UP001519460"/>
    </source>
</evidence>
<organism evidence="2 3">
    <name type="scientific">Batillaria attramentaria</name>
    <dbReference type="NCBI Taxonomy" id="370345"/>
    <lineage>
        <taxon>Eukaryota</taxon>
        <taxon>Metazoa</taxon>
        <taxon>Spiralia</taxon>
        <taxon>Lophotrochozoa</taxon>
        <taxon>Mollusca</taxon>
        <taxon>Gastropoda</taxon>
        <taxon>Caenogastropoda</taxon>
        <taxon>Sorbeoconcha</taxon>
        <taxon>Cerithioidea</taxon>
        <taxon>Batillariidae</taxon>
        <taxon>Batillaria</taxon>
    </lineage>
</organism>
<keyword evidence="3" id="KW-1185">Reference proteome</keyword>
<feature type="compositionally biased region" description="Basic and acidic residues" evidence="1">
    <location>
        <begin position="80"/>
        <end position="89"/>
    </location>
</feature>
<dbReference type="Gene3D" id="3.40.50.300">
    <property type="entry name" value="P-loop containing nucleotide triphosphate hydrolases"/>
    <property type="match status" value="1"/>
</dbReference>
<comment type="caution">
    <text evidence="2">The sequence shown here is derived from an EMBL/GenBank/DDBJ whole genome shotgun (WGS) entry which is preliminary data.</text>
</comment>
<evidence type="ECO:0000256" key="1">
    <source>
        <dbReference type="SAM" id="MobiDB-lite"/>
    </source>
</evidence>
<dbReference type="InterPro" id="IPR027417">
    <property type="entry name" value="P-loop_NTPase"/>
</dbReference>
<evidence type="ECO:0000313" key="2">
    <source>
        <dbReference type="EMBL" id="KAK7461549.1"/>
    </source>
</evidence>
<dbReference type="Proteomes" id="UP001519460">
    <property type="component" value="Unassembled WGS sequence"/>
</dbReference>
<gene>
    <name evidence="2" type="ORF">BaRGS_00038695</name>
</gene>
<feature type="region of interest" description="Disordered" evidence="1">
    <location>
        <begin position="46"/>
        <end position="103"/>
    </location>
</feature>
<dbReference type="AlphaFoldDB" id="A0ABD0J554"/>
<dbReference type="SUPFAM" id="SSF52540">
    <property type="entry name" value="P-loop containing nucleoside triphosphate hydrolases"/>
    <property type="match status" value="1"/>
</dbReference>
<dbReference type="EMBL" id="JACVVK020000636">
    <property type="protein sequence ID" value="KAK7461549.1"/>
    <property type="molecule type" value="Genomic_DNA"/>
</dbReference>
<evidence type="ECO:0008006" key="4">
    <source>
        <dbReference type="Google" id="ProtNLM"/>
    </source>
</evidence>
<reference evidence="2 3" key="1">
    <citation type="journal article" date="2023" name="Sci. Data">
        <title>Genome assembly of the Korean intertidal mud-creeper Batillaria attramentaria.</title>
        <authorList>
            <person name="Patra A.K."/>
            <person name="Ho P.T."/>
            <person name="Jun S."/>
            <person name="Lee S.J."/>
            <person name="Kim Y."/>
            <person name="Won Y.J."/>
        </authorList>
    </citation>
    <scope>NUCLEOTIDE SEQUENCE [LARGE SCALE GENOMIC DNA]</scope>
    <source>
        <strain evidence="2">Wonlab-2016</strain>
    </source>
</reference>
<sequence length="761" mass="84454">MGEPRKPPEEWRENVRQFYPDLNTTTYFVPPIFFRRRPHYTRLVPQTGQLVNELPDPEAPTTRKRSSGQASYKAGEAESGVERGNRPQERGLLLQDPSGHKGELLEVPQSGARGEIAEEHVFHCLQELAKQPKQERMVVLSQLSFGRHPNKSSYAPTAVEFGMPEGLFGESEKGECDFLIISRKYGLVIIEVKAVGSWRTAGDSVPSAIKKALNGEPATGPKKRKKGAIEQLNNAREVLGKLLRRFGLRPQIAATIALPYVTPDELKEAADNDFEESLRKCLCATDLQHAVRRCLCTDQFSSFEKPSSVSKDLVRALQTWWEAAVVERGLDDTMTDDKYETLVAIFCGSAVRVCLATLPSASVRTLGEAVAEYGFIIAQLTLHRSQRILVNKALAKDHQRVFLYGPPGTGKTVVLALVGLKWMAQGHDVYVLITSKASRAICYLLRSQLQISYRREHRNTKQSATSSPHVYLRQCSFDTVSTGSKELIDLLAQRAEAKKGNLHILIDEAEVPIKADRSSRNLYSFCSQLAEKVPKVRIWAASMREATNTSGDGGDNTDSSGSSRSDIFTEVEMGASLRCSPAVTSEVKKSQHYDNPIPPYADSPSTGTGPKSIALRHRRQKDHDDVTHPKKCKRCGIIIAEKLASLDVGTDNPRGLKYRDVLILCSNPDENLGMVCGLKGKGIPVLVVGSKADDDLIRKMALMETDKVIVTTWQASLGLERDVVIGTYVVGETDLCRPYGMSRCRSLLYWFDPPKTDELWQ</sequence>
<feature type="region of interest" description="Disordered" evidence="1">
    <location>
        <begin position="587"/>
        <end position="628"/>
    </location>
</feature>
<protein>
    <recommendedName>
        <fullName evidence="4">AAA+ ATPase domain-containing protein</fullName>
    </recommendedName>
</protein>